<organism evidence="1 2">
    <name type="scientific">Anaerocolumna cellulosilytica</name>
    <dbReference type="NCBI Taxonomy" id="433286"/>
    <lineage>
        <taxon>Bacteria</taxon>
        <taxon>Bacillati</taxon>
        <taxon>Bacillota</taxon>
        <taxon>Clostridia</taxon>
        <taxon>Lachnospirales</taxon>
        <taxon>Lachnospiraceae</taxon>
        <taxon>Anaerocolumna</taxon>
    </lineage>
</organism>
<dbReference type="EMBL" id="AP023367">
    <property type="protein sequence ID" value="BCJ93575.1"/>
    <property type="molecule type" value="Genomic_DNA"/>
</dbReference>
<dbReference type="InterPro" id="IPR001387">
    <property type="entry name" value="Cro/C1-type_HTH"/>
</dbReference>
<sequence length="118" mass="13399">MSFGTYFRELRRSKKITQKQIAGAIEKTPMLISGIETNKNGPFSDEDLKKIAGCMNLTEDEYKDLLIQASNARGKLPPHIADYIACHKEAYSLLEVLVQKKMGETSLRKIKVYAEEME</sequence>
<dbReference type="SUPFAM" id="SSF47413">
    <property type="entry name" value="lambda repressor-like DNA-binding domains"/>
    <property type="match status" value="1"/>
</dbReference>
<protein>
    <submittedName>
        <fullName evidence="1">Uncharacterized protein</fullName>
    </submittedName>
</protein>
<evidence type="ECO:0000313" key="2">
    <source>
        <dbReference type="Proteomes" id="UP000515561"/>
    </source>
</evidence>
<dbReference type="GO" id="GO:0003677">
    <property type="term" value="F:DNA binding"/>
    <property type="evidence" value="ECO:0007669"/>
    <property type="project" value="InterPro"/>
</dbReference>
<dbReference type="RefSeq" id="WP_184090944.1">
    <property type="nucleotide sequence ID" value="NZ_AP023367.1"/>
</dbReference>
<evidence type="ECO:0000313" key="1">
    <source>
        <dbReference type="EMBL" id="BCJ93575.1"/>
    </source>
</evidence>
<proteinExistence type="predicted"/>
<accession>A0A6S6R211</accession>
<keyword evidence="2" id="KW-1185">Reference proteome</keyword>
<reference evidence="1 2" key="1">
    <citation type="journal article" date="2016" name="Int. J. Syst. Evol. Microbiol.">
        <title>Descriptions of Anaerotaenia torta gen. nov., sp. nov. and Anaerocolumna cellulosilytica gen. nov., sp. nov. isolated from a methanogenic reactor of cattle waste.</title>
        <authorList>
            <person name="Uek A."/>
            <person name="Ohtaki Y."/>
            <person name="Kaku N."/>
            <person name="Ueki K."/>
        </authorList>
    </citation>
    <scope>NUCLEOTIDE SEQUENCE [LARGE SCALE GENOMIC DNA]</scope>
    <source>
        <strain evidence="1 2">SN021</strain>
    </source>
</reference>
<dbReference type="PROSITE" id="PS50943">
    <property type="entry name" value="HTH_CROC1"/>
    <property type="match status" value="1"/>
</dbReference>
<dbReference type="Proteomes" id="UP000515561">
    <property type="component" value="Chromosome"/>
</dbReference>
<dbReference type="InterPro" id="IPR010982">
    <property type="entry name" value="Lambda_DNA-bd_dom_sf"/>
</dbReference>
<gene>
    <name evidence="1" type="ORF">acsn021_11440</name>
</gene>
<dbReference type="Gene3D" id="1.10.260.40">
    <property type="entry name" value="lambda repressor-like DNA-binding domains"/>
    <property type="match status" value="1"/>
</dbReference>
<dbReference type="SMART" id="SM00530">
    <property type="entry name" value="HTH_XRE"/>
    <property type="match status" value="1"/>
</dbReference>
<name>A0A6S6R211_9FIRM</name>
<dbReference type="AlphaFoldDB" id="A0A6S6R211"/>
<dbReference type="Pfam" id="PF01381">
    <property type="entry name" value="HTH_3"/>
    <property type="match status" value="1"/>
</dbReference>
<dbReference type="KEGG" id="acel:acsn021_11440"/>
<dbReference type="CDD" id="cd00093">
    <property type="entry name" value="HTH_XRE"/>
    <property type="match status" value="1"/>
</dbReference>